<dbReference type="HOGENOM" id="CLU_881041_0_0_1"/>
<dbReference type="AlphaFoldDB" id="A0A0E0JL05"/>
<dbReference type="GO" id="GO:0016020">
    <property type="term" value="C:membrane"/>
    <property type="evidence" value="ECO:0007669"/>
    <property type="project" value="UniProtKB-SubCell"/>
</dbReference>
<evidence type="ECO:0000256" key="1">
    <source>
        <dbReference type="ARBA" id="ARBA00004141"/>
    </source>
</evidence>
<name>A0A0E0JL05_ORYPU</name>
<dbReference type="Pfam" id="PF00005">
    <property type="entry name" value="ABC_tran"/>
    <property type="match status" value="1"/>
</dbReference>
<evidence type="ECO:0008006" key="10">
    <source>
        <dbReference type="Google" id="ProtNLM"/>
    </source>
</evidence>
<dbReference type="EnsemblPlants" id="OPUNC01G22450.1">
    <property type="protein sequence ID" value="OPUNC01G22450.1"/>
    <property type="gene ID" value="OPUNC01G22450"/>
</dbReference>
<dbReference type="PANTHER" id="PTHR48040:SF66">
    <property type="entry name" value="PLANT PDR ABC TRANSPORTER ASSOCIATED-RELATED"/>
    <property type="match status" value="1"/>
</dbReference>
<dbReference type="Gramene" id="OPUNC01G22450.1">
    <property type="protein sequence ID" value="OPUNC01G22450.1"/>
    <property type="gene ID" value="OPUNC01G22450"/>
</dbReference>
<dbReference type="OMA" id="LECQMER"/>
<evidence type="ECO:0000259" key="7">
    <source>
        <dbReference type="Pfam" id="PF01061"/>
    </source>
</evidence>
<feature type="transmembrane region" description="Helical" evidence="5">
    <location>
        <begin position="214"/>
        <end position="232"/>
    </location>
</feature>
<evidence type="ECO:0000256" key="5">
    <source>
        <dbReference type="SAM" id="Phobius"/>
    </source>
</evidence>
<proteinExistence type="predicted"/>
<keyword evidence="2 5" id="KW-0812">Transmembrane</keyword>
<evidence type="ECO:0000256" key="2">
    <source>
        <dbReference type="ARBA" id="ARBA00022692"/>
    </source>
</evidence>
<accession>A0A0E0JL05</accession>
<sequence>MEEPCLLLHFPTLILSVKGVESSRRTQWRKNGLVQQAGGLECQMERTPRVPRQGQILIREVMEIVELTTLKDAIIGLPGFFGLSTGQRKRLTIAVELIANPSIIFMDEPTTGLDARSAAIVMRTVRSTVDIGRTVVCTIHQPTIDIFESFDESITGAKLKEGRTKGLVHQLSEPNLGSEDLHFSTRCPQHFLEQLALCLWKQHRSYWCNPQYSATRILFTILIALLLGTVYWKSGSKIWYFWANPVAWSLYGLLTSQYGDRDGMLDTVESIRAFLLRYFGFEMDFLKHAAMAVLGFNLLFALIFIVSIKVLNFQNR</sequence>
<organism evidence="8">
    <name type="scientific">Oryza punctata</name>
    <name type="common">Red rice</name>
    <dbReference type="NCBI Taxonomy" id="4537"/>
    <lineage>
        <taxon>Eukaryota</taxon>
        <taxon>Viridiplantae</taxon>
        <taxon>Streptophyta</taxon>
        <taxon>Embryophyta</taxon>
        <taxon>Tracheophyta</taxon>
        <taxon>Spermatophyta</taxon>
        <taxon>Magnoliopsida</taxon>
        <taxon>Liliopsida</taxon>
        <taxon>Poales</taxon>
        <taxon>Poaceae</taxon>
        <taxon>BOP clade</taxon>
        <taxon>Oryzoideae</taxon>
        <taxon>Oryzeae</taxon>
        <taxon>Oryzinae</taxon>
        <taxon>Oryza</taxon>
    </lineage>
</organism>
<feature type="domain" description="ABC transporter" evidence="6">
    <location>
        <begin position="55"/>
        <end position="111"/>
    </location>
</feature>
<dbReference type="SUPFAM" id="SSF52540">
    <property type="entry name" value="P-loop containing nucleoside triphosphate hydrolases"/>
    <property type="match status" value="1"/>
</dbReference>
<dbReference type="GO" id="GO:0016887">
    <property type="term" value="F:ATP hydrolysis activity"/>
    <property type="evidence" value="ECO:0007669"/>
    <property type="project" value="InterPro"/>
</dbReference>
<keyword evidence="4 5" id="KW-0472">Membrane</keyword>
<evidence type="ECO:0000256" key="3">
    <source>
        <dbReference type="ARBA" id="ARBA00022989"/>
    </source>
</evidence>
<evidence type="ECO:0000313" key="9">
    <source>
        <dbReference type="Proteomes" id="UP000026962"/>
    </source>
</evidence>
<evidence type="ECO:0000259" key="6">
    <source>
        <dbReference type="Pfam" id="PF00005"/>
    </source>
</evidence>
<keyword evidence="3 5" id="KW-1133">Transmembrane helix</keyword>
<feature type="domain" description="ABC-2 type transporter transmembrane" evidence="7">
    <location>
        <begin position="193"/>
        <end position="235"/>
    </location>
</feature>
<reference evidence="8" key="2">
    <citation type="submission" date="2018-05" db="EMBL/GenBank/DDBJ databases">
        <title>OpunRS2 (Oryza punctata Reference Sequence Version 2).</title>
        <authorList>
            <person name="Zhang J."/>
            <person name="Kudrna D."/>
            <person name="Lee S."/>
            <person name="Talag J."/>
            <person name="Welchert J."/>
            <person name="Wing R.A."/>
        </authorList>
    </citation>
    <scope>NUCLEOTIDE SEQUENCE [LARGE SCALE GENOMIC DNA]</scope>
</reference>
<dbReference type="Pfam" id="PF01061">
    <property type="entry name" value="ABC2_membrane"/>
    <property type="match status" value="1"/>
</dbReference>
<evidence type="ECO:0000313" key="8">
    <source>
        <dbReference type="EnsemblPlants" id="OPUNC01G22450.1"/>
    </source>
</evidence>
<dbReference type="GO" id="GO:0005524">
    <property type="term" value="F:ATP binding"/>
    <property type="evidence" value="ECO:0007669"/>
    <property type="project" value="InterPro"/>
</dbReference>
<reference evidence="8" key="1">
    <citation type="submission" date="2015-04" db="UniProtKB">
        <authorList>
            <consortium name="EnsemblPlants"/>
        </authorList>
    </citation>
    <scope>IDENTIFICATION</scope>
</reference>
<dbReference type="Gene3D" id="3.40.50.300">
    <property type="entry name" value="P-loop containing nucleotide triphosphate hydrolases"/>
    <property type="match status" value="1"/>
</dbReference>
<feature type="transmembrane region" description="Helical" evidence="5">
    <location>
        <begin position="239"/>
        <end position="258"/>
    </location>
</feature>
<dbReference type="GO" id="GO:0140359">
    <property type="term" value="F:ABC-type transporter activity"/>
    <property type="evidence" value="ECO:0007669"/>
    <property type="project" value="InterPro"/>
</dbReference>
<dbReference type="STRING" id="4537.A0A0E0JL05"/>
<comment type="subcellular location">
    <subcellularLocation>
        <location evidence="1">Membrane</location>
        <topology evidence="1">Multi-pass membrane protein</topology>
    </subcellularLocation>
</comment>
<feature type="transmembrane region" description="Helical" evidence="5">
    <location>
        <begin position="289"/>
        <end position="311"/>
    </location>
</feature>
<dbReference type="InterPro" id="IPR027417">
    <property type="entry name" value="P-loop_NTPase"/>
</dbReference>
<evidence type="ECO:0000256" key="4">
    <source>
        <dbReference type="ARBA" id="ARBA00023136"/>
    </source>
</evidence>
<keyword evidence="9" id="KW-1185">Reference proteome</keyword>
<dbReference type="InterPro" id="IPR013525">
    <property type="entry name" value="ABC2_TM"/>
</dbReference>
<protein>
    <recommendedName>
        <fullName evidence="10">ABC transporter domain-containing protein</fullName>
    </recommendedName>
</protein>
<dbReference type="PANTHER" id="PTHR48040">
    <property type="entry name" value="PLEIOTROPIC DRUG RESISTANCE PROTEIN 1-LIKE ISOFORM X1"/>
    <property type="match status" value="1"/>
</dbReference>
<dbReference type="eggNOG" id="KOG0065">
    <property type="taxonomic scope" value="Eukaryota"/>
</dbReference>
<dbReference type="InterPro" id="IPR003439">
    <property type="entry name" value="ABC_transporter-like_ATP-bd"/>
</dbReference>
<dbReference type="Proteomes" id="UP000026962">
    <property type="component" value="Chromosome 1"/>
</dbReference>